<dbReference type="InterPro" id="IPR032466">
    <property type="entry name" value="Metal_Hydrolase"/>
</dbReference>
<dbReference type="SUPFAM" id="SSF51556">
    <property type="entry name" value="Metallo-dependent hydrolases"/>
    <property type="match status" value="1"/>
</dbReference>
<dbReference type="EC" id="4.1.1.52" evidence="5"/>
<keyword evidence="1" id="KW-0479">Metal-binding</keyword>
<keyword evidence="2" id="KW-0862">Zinc</keyword>
<dbReference type="EMBL" id="BAAABM010000066">
    <property type="protein sequence ID" value="GAA0368886.1"/>
    <property type="molecule type" value="Genomic_DNA"/>
</dbReference>
<evidence type="ECO:0000313" key="8">
    <source>
        <dbReference type="Proteomes" id="UP001501822"/>
    </source>
</evidence>
<evidence type="ECO:0000256" key="4">
    <source>
        <dbReference type="ARBA" id="ARBA00036832"/>
    </source>
</evidence>
<evidence type="ECO:0000259" key="6">
    <source>
        <dbReference type="Pfam" id="PF04909"/>
    </source>
</evidence>
<dbReference type="PANTHER" id="PTHR21240:SF29">
    <property type="entry name" value="AMIDOHYDROLASE-RELATED DOMAIN-CONTAINING PROTEIN"/>
    <property type="match status" value="1"/>
</dbReference>
<dbReference type="Pfam" id="PF04909">
    <property type="entry name" value="Amidohydro_2"/>
    <property type="match status" value="1"/>
</dbReference>
<accession>A0ABP3HG13</accession>
<evidence type="ECO:0000256" key="3">
    <source>
        <dbReference type="ARBA" id="ARBA00023239"/>
    </source>
</evidence>
<dbReference type="InterPro" id="IPR006680">
    <property type="entry name" value="Amidohydro-rel"/>
</dbReference>
<evidence type="ECO:0000313" key="7">
    <source>
        <dbReference type="EMBL" id="GAA0368886.1"/>
    </source>
</evidence>
<gene>
    <name evidence="7" type="ORF">GCM10010151_68520</name>
</gene>
<evidence type="ECO:0000256" key="5">
    <source>
        <dbReference type="ARBA" id="ARBA00038889"/>
    </source>
</evidence>
<reference evidence="8" key="1">
    <citation type="journal article" date="2019" name="Int. J. Syst. Evol. Microbiol.">
        <title>The Global Catalogue of Microorganisms (GCM) 10K type strain sequencing project: providing services to taxonomists for standard genome sequencing and annotation.</title>
        <authorList>
            <consortium name="The Broad Institute Genomics Platform"/>
            <consortium name="The Broad Institute Genome Sequencing Center for Infectious Disease"/>
            <person name="Wu L."/>
            <person name="Ma J."/>
        </authorList>
    </citation>
    <scope>NUCLEOTIDE SEQUENCE [LARGE SCALE GENOMIC DNA]</scope>
    <source>
        <strain evidence="8">JCM 3146</strain>
    </source>
</reference>
<keyword evidence="8" id="KW-1185">Reference proteome</keyword>
<protein>
    <recommendedName>
        <fullName evidence="5">6-methylsalicylate decarboxylase</fullName>
        <ecNumber evidence="5">4.1.1.52</ecNumber>
    </recommendedName>
</protein>
<dbReference type="PANTHER" id="PTHR21240">
    <property type="entry name" value="2-AMINO-3-CARBOXYLMUCONATE-6-SEMIALDEHYDE DECARBOXYLASE"/>
    <property type="match status" value="1"/>
</dbReference>
<dbReference type="InterPro" id="IPR032465">
    <property type="entry name" value="ACMSD"/>
</dbReference>
<dbReference type="Gene3D" id="3.20.20.140">
    <property type="entry name" value="Metal-dependent hydrolases"/>
    <property type="match status" value="1"/>
</dbReference>
<proteinExistence type="predicted"/>
<name>A0ABP3HG13_9ACTN</name>
<keyword evidence="3" id="KW-0456">Lyase</keyword>
<evidence type="ECO:0000256" key="1">
    <source>
        <dbReference type="ARBA" id="ARBA00022723"/>
    </source>
</evidence>
<comment type="catalytic activity">
    <reaction evidence="4">
        <text>6-methylsalicylate + H(+) = 3-methylphenol + CO2</text>
        <dbReference type="Rhea" id="RHEA:23112"/>
        <dbReference type="ChEBI" id="CHEBI:15378"/>
        <dbReference type="ChEBI" id="CHEBI:16526"/>
        <dbReference type="ChEBI" id="CHEBI:17231"/>
        <dbReference type="ChEBI" id="CHEBI:36658"/>
        <dbReference type="EC" id="4.1.1.52"/>
    </reaction>
    <physiologicalReaction direction="left-to-right" evidence="4">
        <dbReference type="Rhea" id="RHEA:23113"/>
    </physiologicalReaction>
</comment>
<feature type="domain" description="Amidohydrolase-related" evidence="6">
    <location>
        <begin position="7"/>
        <end position="287"/>
    </location>
</feature>
<evidence type="ECO:0000256" key="2">
    <source>
        <dbReference type="ARBA" id="ARBA00022833"/>
    </source>
</evidence>
<organism evidence="7 8">
    <name type="scientific">Actinoallomurus spadix</name>
    <dbReference type="NCBI Taxonomy" id="79912"/>
    <lineage>
        <taxon>Bacteria</taxon>
        <taxon>Bacillati</taxon>
        <taxon>Actinomycetota</taxon>
        <taxon>Actinomycetes</taxon>
        <taxon>Streptosporangiales</taxon>
        <taxon>Thermomonosporaceae</taxon>
        <taxon>Actinoallomurus</taxon>
    </lineage>
</organism>
<dbReference type="Proteomes" id="UP001501822">
    <property type="component" value="Unassembled WGS sequence"/>
</dbReference>
<dbReference type="RefSeq" id="WP_252810753.1">
    <property type="nucleotide sequence ID" value="NZ_BAAABM010000066.1"/>
</dbReference>
<comment type="caution">
    <text evidence="7">The sequence shown here is derived from an EMBL/GenBank/DDBJ whole genome shotgun (WGS) entry which is preliminary data.</text>
</comment>
<sequence length="320" mass="35100">MRTQGLIDFHAHFTTPHYIEAAKAGGHARADGMPETYWPRWTAEEHLALMDEAGIAKAMLSLSSPGVHFGDDRAARSLAREVNEFCAQEVRGHPDRFGQFATLPLPDVDGALAELAYCFDELGTDGVALLSNHGGIRLADERFTPLLAELDRRAAIVLLHPTTCPGFEELSSGRPWPMIEFLFETARTVIDFILSGAAAAFSRIRLIVPHLGGVLPLLTERVEAFRTISGEAADRVTVADILGRFYYDLAGMPSKQQIAALTGIARPERLLYGSDYAWTQRELALRLLTSLDAAMADGHPDWRSLTTRNAGHLLGEGPER</sequence>